<feature type="region of interest" description="Disordered" evidence="1">
    <location>
        <begin position="126"/>
        <end position="147"/>
    </location>
</feature>
<dbReference type="Proteomes" id="UP001444661">
    <property type="component" value="Unassembled WGS sequence"/>
</dbReference>
<evidence type="ECO:0000313" key="3">
    <source>
        <dbReference type="Proteomes" id="UP001444661"/>
    </source>
</evidence>
<keyword evidence="3" id="KW-1185">Reference proteome</keyword>
<gene>
    <name evidence="2" type="ORF">PG993_003122</name>
</gene>
<accession>A0ABR1TYP1</accession>
<feature type="region of interest" description="Disordered" evidence="1">
    <location>
        <begin position="52"/>
        <end position="71"/>
    </location>
</feature>
<protein>
    <submittedName>
        <fullName evidence="2">Uncharacterized protein</fullName>
    </submittedName>
</protein>
<organism evidence="2 3">
    <name type="scientific">Apiospora rasikravindrae</name>
    <dbReference type="NCBI Taxonomy" id="990691"/>
    <lineage>
        <taxon>Eukaryota</taxon>
        <taxon>Fungi</taxon>
        <taxon>Dikarya</taxon>
        <taxon>Ascomycota</taxon>
        <taxon>Pezizomycotina</taxon>
        <taxon>Sordariomycetes</taxon>
        <taxon>Xylariomycetidae</taxon>
        <taxon>Amphisphaeriales</taxon>
        <taxon>Apiosporaceae</taxon>
        <taxon>Apiospora</taxon>
    </lineage>
</organism>
<sequence>MLWSLLSASDAVRRPSRRVWNSSADGFRTRGIAMKTAIHQVIRVERRSQEVAPARPAIKPVSPEHVERLQGSGVERAAHGHEEALLQDGRQTGVVVEPLRPEQALKGRNLGDFATNVTQNRAKRLGQHQSLASTHRSLNRIGHPLST</sequence>
<evidence type="ECO:0000313" key="2">
    <source>
        <dbReference type="EMBL" id="KAK8051737.1"/>
    </source>
</evidence>
<name>A0ABR1TYP1_9PEZI</name>
<reference evidence="2 3" key="1">
    <citation type="submission" date="2023-01" db="EMBL/GenBank/DDBJ databases">
        <title>Analysis of 21 Apiospora genomes using comparative genomics revels a genus with tremendous synthesis potential of carbohydrate active enzymes and secondary metabolites.</title>
        <authorList>
            <person name="Sorensen T."/>
        </authorList>
    </citation>
    <scope>NUCLEOTIDE SEQUENCE [LARGE SCALE GENOMIC DNA]</scope>
    <source>
        <strain evidence="2 3">CBS 33761</strain>
    </source>
</reference>
<dbReference type="EMBL" id="JAQQWK010000002">
    <property type="protein sequence ID" value="KAK8051737.1"/>
    <property type="molecule type" value="Genomic_DNA"/>
</dbReference>
<comment type="caution">
    <text evidence="2">The sequence shown here is derived from an EMBL/GenBank/DDBJ whole genome shotgun (WGS) entry which is preliminary data.</text>
</comment>
<feature type="compositionally biased region" description="Polar residues" evidence="1">
    <location>
        <begin position="127"/>
        <end position="136"/>
    </location>
</feature>
<evidence type="ECO:0000256" key="1">
    <source>
        <dbReference type="SAM" id="MobiDB-lite"/>
    </source>
</evidence>
<proteinExistence type="predicted"/>